<evidence type="ECO:0000256" key="8">
    <source>
        <dbReference type="ARBA" id="ARBA00023224"/>
    </source>
</evidence>
<organism evidence="14 16">
    <name type="scientific">Aneurinibacillus migulanus</name>
    <name type="common">Bacillus migulanus</name>
    <dbReference type="NCBI Taxonomy" id="47500"/>
    <lineage>
        <taxon>Bacteria</taxon>
        <taxon>Bacillati</taxon>
        <taxon>Bacillota</taxon>
        <taxon>Bacilli</taxon>
        <taxon>Bacillales</taxon>
        <taxon>Paenibacillaceae</taxon>
        <taxon>Aneurinibacillus group</taxon>
        <taxon>Aneurinibacillus</taxon>
    </lineage>
</organism>
<evidence type="ECO:0000256" key="3">
    <source>
        <dbReference type="ARBA" id="ARBA00022481"/>
    </source>
</evidence>
<dbReference type="AlphaFoldDB" id="A0A0D1XA56"/>
<dbReference type="GO" id="GO:0007165">
    <property type="term" value="P:signal transduction"/>
    <property type="evidence" value="ECO:0007669"/>
    <property type="project" value="UniProtKB-KW"/>
</dbReference>
<dbReference type="PANTHER" id="PTHR32089:SF114">
    <property type="entry name" value="METHYL-ACCEPTING CHEMOTAXIS PROTEIN MCPB"/>
    <property type="match status" value="1"/>
</dbReference>
<dbReference type="FunFam" id="1.10.287.950:FF:000001">
    <property type="entry name" value="Methyl-accepting chemotaxis sensory transducer"/>
    <property type="match status" value="1"/>
</dbReference>
<evidence type="ECO:0000313" key="16">
    <source>
        <dbReference type="Proteomes" id="UP000037269"/>
    </source>
</evidence>
<dbReference type="PATRIC" id="fig|47500.8.peg.4084"/>
<dbReference type="CDD" id="cd11386">
    <property type="entry name" value="MCP_signal"/>
    <property type="match status" value="1"/>
</dbReference>
<evidence type="ECO:0000256" key="10">
    <source>
        <dbReference type="PROSITE-ProRule" id="PRU00284"/>
    </source>
</evidence>
<dbReference type="CDD" id="cd12912">
    <property type="entry name" value="PDC2_MCP_like"/>
    <property type="match status" value="1"/>
</dbReference>
<dbReference type="Pfam" id="PF00672">
    <property type="entry name" value="HAMP"/>
    <property type="match status" value="1"/>
</dbReference>
<dbReference type="SUPFAM" id="SSF58104">
    <property type="entry name" value="Methyl-accepting chemotaxis protein (MCP) signaling domain"/>
    <property type="match status" value="1"/>
</dbReference>
<dbReference type="PANTHER" id="PTHR32089">
    <property type="entry name" value="METHYL-ACCEPTING CHEMOTAXIS PROTEIN MCPB"/>
    <property type="match status" value="1"/>
</dbReference>
<dbReference type="Pfam" id="PF02743">
    <property type="entry name" value="dCache_1"/>
    <property type="match status" value="1"/>
</dbReference>
<dbReference type="Gene3D" id="1.10.8.500">
    <property type="entry name" value="HAMP domain in histidine kinase"/>
    <property type="match status" value="1"/>
</dbReference>
<evidence type="ECO:0000256" key="11">
    <source>
        <dbReference type="SAM" id="Phobius"/>
    </source>
</evidence>
<feature type="domain" description="Methyl-accepting transducer" evidence="12">
    <location>
        <begin position="369"/>
        <end position="605"/>
    </location>
</feature>
<dbReference type="Gene3D" id="3.30.450.20">
    <property type="entry name" value="PAS domain"/>
    <property type="match status" value="2"/>
</dbReference>
<evidence type="ECO:0000256" key="7">
    <source>
        <dbReference type="ARBA" id="ARBA00023136"/>
    </source>
</evidence>
<evidence type="ECO:0000259" key="13">
    <source>
        <dbReference type="PROSITE" id="PS50885"/>
    </source>
</evidence>
<reference evidence="15 17" key="2">
    <citation type="submission" date="2016-10" db="EMBL/GenBank/DDBJ databases">
        <authorList>
            <person name="de Groot N.N."/>
        </authorList>
    </citation>
    <scope>NUCLEOTIDE SEQUENCE [LARGE SCALE GENOMIC DNA]</scope>
    <source>
        <strain evidence="15 17">DSM 2895</strain>
    </source>
</reference>
<keyword evidence="4" id="KW-0145">Chemotaxis</keyword>
<evidence type="ECO:0000313" key="15">
    <source>
        <dbReference type="EMBL" id="SDJ11964.1"/>
    </source>
</evidence>
<keyword evidence="5 11" id="KW-0812">Transmembrane</keyword>
<name>A0A0D1XA56_ANEMI</name>
<dbReference type="SUPFAM" id="SSF103190">
    <property type="entry name" value="Sensory domain-like"/>
    <property type="match status" value="1"/>
</dbReference>
<dbReference type="GeneID" id="42304353"/>
<comment type="similarity">
    <text evidence="9">Belongs to the methyl-accepting chemotaxis (MCP) protein family.</text>
</comment>
<dbReference type="InterPro" id="IPR003660">
    <property type="entry name" value="HAMP_dom"/>
</dbReference>
<dbReference type="SMART" id="SM00304">
    <property type="entry name" value="HAMP"/>
    <property type="match status" value="2"/>
</dbReference>
<dbReference type="CDD" id="cd06225">
    <property type="entry name" value="HAMP"/>
    <property type="match status" value="1"/>
</dbReference>
<evidence type="ECO:0000256" key="4">
    <source>
        <dbReference type="ARBA" id="ARBA00022500"/>
    </source>
</evidence>
<gene>
    <name evidence="14" type="ORF">AF333_03920</name>
    <name evidence="15" type="ORF">SAMN04487909_11246</name>
</gene>
<keyword evidence="7 11" id="KW-0472">Membrane</keyword>
<accession>A0A0D1XA56</accession>
<sequence length="655" mass="71080">MNWVAAGVGRKLQVAFILLLLIPSLVIGISSYHTAKTRIQGDMDSSIESSTEFLNELINSTIESEIKNVDFLSQSITASLYAGKQSPQLMDMIHRFQDAHPEITSAYVGTETGILISDGNDTLPPDYDPRKRVWYQKAMQNKEKPSISEPYIDITTKAVVVSIAKPVKDGSGVVGIDLNLANLSDIVKRAKVGEQGYAFILDQTKKIIVHPTLKSGDPIQEQTMSTLFEKDAGAYTYIENSEEKETVFTTNKLTGWKIAGTIATAEIENGVQGIFLTTVLTIVLSLLLGTVITYWVIQSITKPLKRLSTASDKISNGDLTERVDLKSKDELGQLGSHFNHMSESLQSVIHQVREKVESLAAASEQLMASSYETTKATEHISITVQEIAASSEEETKNVERMSGTITGMSETLQEIAQHTHATSASMAETSDIAAKGNEAIGTAVQQMNFIEGSVSELSHIIGHLHESMEQIDNFAKLITDISSQTNLLALNAAIEAARAGEHGRGFAVVADEVRKLAEQSSNSANSVTELIQLIRGKMETALRSMESSRKEVEKGIDVVTLAGESFTQIYGSINKINHEVHEVSASVKHITANTAQVVTSIRSVTQTVEQVSAGISEVSASTEEQLASMEEVSATATSLARMAEELEGIVKQFKA</sequence>
<keyword evidence="6 11" id="KW-1133">Transmembrane helix</keyword>
<dbReference type="PROSITE" id="PS50885">
    <property type="entry name" value="HAMP"/>
    <property type="match status" value="1"/>
</dbReference>
<evidence type="ECO:0000256" key="9">
    <source>
        <dbReference type="ARBA" id="ARBA00029447"/>
    </source>
</evidence>
<dbReference type="Proteomes" id="UP000037269">
    <property type="component" value="Unassembled WGS sequence"/>
</dbReference>
<keyword evidence="8 10" id="KW-0807">Transducer</keyword>
<keyword evidence="16" id="KW-1185">Reference proteome</keyword>
<dbReference type="InterPro" id="IPR029151">
    <property type="entry name" value="Sensor-like_sf"/>
</dbReference>
<dbReference type="Pfam" id="PF00015">
    <property type="entry name" value="MCPsignal"/>
    <property type="match status" value="1"/>
</dbReference>
<dbReference type="RefSeq" id="WP_043068560.1">
    <property type="nucleotide sequence ID" value="NZ_LGUG01000004.1"/>
</dbReference>
<dbReference type="PROSITE" id="PS50111">
    <property type="entry name" value="CHEMOTAXIS_TRANSDUC_2"/>
    <property type="match status" value="1"/>
</dbReference>
<evidence type="ECO:0000256" key="1">
    <source>
        <dbReference type="ARBA" id="ARBA00004651"/>
    </source>
</evidence>
<dbReference type="InterPro" id="IPR033479">
    <property type="entry name" value="dCache_1"/>
</dbReference>
<evidence type="ECO:0000313" key="14">
    <source>
        <dbReference type="EMBL" id="KON98347.1"/>
    </source>
</evidence>
<evidence type="ECO:0000256" key="6">
    <source>
        <dbReference type="ARBA" id="ARBA00022989"/>
    </source>
</evidence>
<dbReference type="STRING" id="47500.AF333_03920"/>
<comment type="subcellular location">
    <subcellularLocation>
        <location evidence="1">Cell membrane</location>
        <topology evidence="1">Multi-pass membrane protein</topology>
    </subcellularLocation>
</comment>
<evidence type="ECO:0000256" key="5">
    <source>
        <dbReference type="ARBA" id="ARBA00022692"/>
    </source>
</evidence>
<dbReference type="CDD" id="cd12913">
    <property type="entry name" value="PDC1_MCP_like"/>
    <property type="match status" value="1"/>
</dbReference>
<reference evidence="14 16" key="1">
    <citation type="submission" date="2015-07" db="EMBL/GenBank/DDBJ databases">
        <title>Fjat-14205 dsm 2895.</title>
        <authorList>
            <person name="Liu B."/>
            <person name="Wang J."/>
            <person name="Zhu Y."/>
            <person name="Liu G."/>
            <person name="Chen Q."/>
            <person name="Chen Z."/>
            <person name="Lan J."/>
            <person name="Che J."/>
            <person name="Ge C."/>
            <person name="Shi H."/>
            <person name="Pan Z."/>
            <person name="Liu X."/>
        </authorList>
    </citation>
    <scope>NUCLEOTIDE SEQUENCE [LARGE SCALE GENOMIC DNA]</scope>
    <source>
        <strain evidence="14 16">DSM 2895</strain>
    </source>
</reference>
<dbReference type="SMART" id="SM00283">
    <property type="entry name" value="MA"/>
    <property type="match status" value="1"/>
</dbReference>
<evidence type="ECO:0000313" key="17">
    <source>
        <dbReference type="Proteomes" id="UP000182836"/>
    </source>
</evidence>
<dbReference type="GO" id="GO:0005886">
    <property type="term" value="C:plasma membrane"/>
    <property type="evidence" value="ECO:0007669"/>
    <property type="project" value="UniProtKB-SubCell"/>
</dbReference>
<dbReference type="GO" id="GO:0006935">
    <property type="term" value="P:chemotaxis"/>
    <property type="evidence" value="ECO:0007669"/>
    <property type="project" value="UniProtKB-KW"/>
</dbReference>
<dbReference type="EMBL" id="LGUG01000004">
    <property type="protein sequence ID" value="KON98347.1"/>
    <property type="molecule type" value="Genomic_DNA"/>
</dbReference>
<protein>
    <submittedName>
        <fullName evidence="15">Methyl-accepting chemotaxis sensory transducer with TarH sensor</fullName>
    </submittedName>
</protein>
<keyword evidence="2" id="KW-1003">Cell membrane</keyword>
<dbReference type="Proteomes" id="UP000182836">
    <property type="component" value="Unassembled WGS sequence"/>
</dbReference>
<feature type="domain" description="HAMP" evidence="13">
    <location>
        <begin position="298"/>
        <end position="350"/>
    </location>
</feature>
<dbReference type="EMBL" id="FNED01000012">
    <property type="protein sequence ID" value="SDJ11964.1"/>
    <property type="molecule type" value="Genomic_DNA"/>
</dbReference>
<dbReference type="Gene3D" id="1.10.287.950">
    <property type="entry name" value="Methyl-accepting chemotaxis protein"/>
    <property type="match status" value="1"/>
</dbReference>
<proteinExistence type="inferred from homology"/>
<dbReference type="FunFam" id="1.10.8.500:FF:000002">
    <property type="entry name" value="Methyl-accepting chemotaxis protein"/>
    <property type="match status" value="1"/>
</dbReference>
<dbReference type="InterPro" id="IPR004089">
    <property type="entry name" value="MCPsignal_dom"/>
</dbReference>
<keyword evidence="3" id="KW-0488">Methylation</keyword>
<feature type="transmembrane region" description="Helical" evidence="11">
    <location>
        <begin position="274"/>
        <end position="297"/>
    </location>
</feature>
<evidence type="ECO:0000259" key="12">
    <source>
        <dbReference type="PROSITE" id="PS50111"/>
    </source>
</evidence>
<evidence type="ECO:0000256" key="2">
    <source>
        <dbReference type="ARBA" id="ARBA00022475"/>
    </source>
</evidence>